<dbReference type="PANTHER" id="PTHR43784:SF2">
    <property type="entry name" value="GDSL-LIKE LIPASE_ACYLHYDROLASE, PUTATIVE (AFU_ORTHOLOGUE AFUA_2G00820)-RELATED"/>
    <property type="match status" value="1"/>
</dbReference>
<evidence type="ECO:0000313" key="2">
    <source>
        <dbReference type="EMBL" id="BAU81615.1"/>
    </source>
</evidence>
<reference evidence="2 3" key="1">
    <citation type="journal article" date="2016" name="Genome Announc.">
        <title>Complete Genome Sequence of Thiostrepton-Producing Streptomyces laurentii ATCC 31255.</title>
        <authorList>
            <person name="Doi K."/>
            <person name="Fujino Y."/>
            <person name="Nagayoshi Y."/>
            <person name="Ohshima T."/>
            <person name="Ogata S."/>
        </authorList>
    </citation>
    <scope>NUCLEOTIDE SEQUENCE [LARGE SCALE GENOMIC DNA]</scope>
    <source>
        <strain evidence="2 3">ATCC 31255</strain>
    </source>
</reference>
<dbReference type="Gene3D" id="3.40.50.1110">
    <property type="entry name" value="SGNH hydrolase"/>
    <property type="match status" value="1"/>
</dbReference>
<keyword evidence="3" id="KW-1185">Reference proteome</keyword>
<dbReference type="InterPro" id="IPR036514">
    <property type="entry name" value="SGNH_hydro_sf"/>
</dbReference>
<dbReference type="PANTHER" id="PTHR43784">
    <property type="entry name" value="GDSL-LIKE LIPASE/ACYLHYDROLASE, PUTATIVE (AFU_ORTHOLOGUE AFUA_2G00820)-RELATED"/>
    <property type="match status" value="1"/>
</dbReference>
<dbReference type="EMBL" id="AP017424">
    <property type="protein sequence ID" value="BAU81615.1"/>
    <property type="molecule type" value="Genomic_DNA"/>
</dbReference>
<organism evidence="2 3">
    <name type="scientific">Streptomyces laurentii</name>
    <dbReference type="NCBI Taxonomy" id="39478"/>
    <lineage>
        <taxon>Bacteria</taxon>
        <taxon>Bacillati</taxon>
        <taxon>Actinomycetota</taxon>
        <taxon>Actinomycetes</taxon>
        <taxon>Kitasatosporales</taxon>
        <taxon>Streptomycetaceae</taxon>
        <taxon>Streptomyces</taxon>
    </lineage>
</organism>
<protein>
    <submittedName>
        <fullName evidence="2">Lipolytic enzyme</fullName>
    </submittedName>
</protein>
<dbReference type="InterPro" id="IPR053140">
    <property type="entry name" value="GDSL_Rv0518-like"/>
</dbReference>
<gene>
    <name evidence="2" type="ORF">SLA_0661</name>
</gene>
<accession>A0A160NUU6</accession>
<dbReference type="AlphaFoldDB" id="A0A160NUU6"/>
<dbReference type="SUPFAM" id="SSF52266">
    <property type="entry name" value="SGNH hydrolase"/>
    <property type="match status" value="1"/>
</dbReference>
<dbReference type="Proteomes" id="UP000217676">
    <property type="component" value="Chromosome"/>
</dbReference>
<dbReference type="RefSeq" id="WP_359875764.1">
    <property type="nucleotide sequence ID" value="NZ_JBEYHT010000014.1"/>
</dbReference>
<evidence type="ECO:0000259" key="1">
    <source>
        <dbReference type="Pfam" id="PF13472"/>
    </source>
</evidence>
<dbReference type="KEGG" id="slau:SLA_0661"/>
<dbReference type="CDD" id="cd01832">
    <property type="entry name" value="SGNH_hydrolase_like_1"/>
    <property type="match status" value="1"/>
</dbReference>
<sequence>MSDTQTRLGRAPIGSFVALGDSFTEGLGDETSEGALVGWADRFADRLAHRSPVPLRYANLAIRGKVIEEIITEQVPRAIELAPDLVSLCAGGNDILRLGSSVDRITDRFEEAVVELSGAAKTVLVFTGFDPRGTPVLRHLRGKIATYTAHIHAIAERHGCAVVDLWSMTSIQHPQAWSEDRLHLSSEGHRQVALRAAEVLGLAPTAPATPTTPVRDASAAAVRRGPARQTERLEDLRWAKEHFLPWLGQHLLGKNPHETLEPKRPELLPL</sequence>
<name>A0A160NUU6_STRLU</name>
<dbReference type="Pfam" id="PF13472">
    <property type="entry name" value="Lipase_GDSL_2"/>
    <property type="match status" value="1"/>
</dbReference>
<evidence type="ECO:0000313" key="3">
    <source>
        <dbReference type="Proteomes" id="UP000217676"/>
    </source>
</evidence>
<dbReference type="InterPro" id="IPR013830">
    <property type="entry name" value="SGNH_hydro"/>
</dbReference>
<feature type="domain" description="SGNH hydrolase-type esterase" evidence="1">
    <location>
        <begin position="18"/>
        <end position="190"/>
    </location>
</feature>
<proteinExistence type="predicted"/>